<protein>
    <submittedName>
        <fullName evidence="2">Uncharacterized protein</fullName>
    </submittedName>
</protein>
<proteinExistence type="predicted"/>
<dbReference type="PANTHER" id="PTHR31385">
    <property type="entry name" value="PUTATIVE (DUF220)-RELATED"/>
    <property type="match status" value="1"/>
</dbReference>
<name>A0A8X7TXJ2_BRACI</name>
<dbReference type="Proteomes" id="UP000886595">
    <property type="component" value="Unassembled WGS sequence"/>
</dbReference>
<feature type="region of interest" description="Disordered" evidence="1">
    <location>
        <begin position="1"/>
        <end position="56"/>
    </location>
</feature>
<keyword evidence="3" id="KW-1185">Reference proteome</keyword>
<accession>A0A8X7TXJ2</accession>
<feature type="compositionally biased region" description="Basic and acidic residues" evidence="1">
    <location>
        <begin position="21"/>
        <end position="40"/>
    </location>
</feature>
<evidence type="ECO:0000313" key="2">
    <source>
        <dbReference type="EMBL" id="KAG2257384.1"/>
    </source>
</evidence>
<dbReference type="EMBL" id="JAAMPC010000015">
    <property type="protein sequence ID" value="KAG2257384.1"/>
    <property type="molecule type" value="Genomic_DNA"/>
</dbReference>
<comment type="caution">
    <text evidence="2">The sequence shown here is derived from an EMBL/GenBank/DDBJ whole genome shotgun (WGS) entry which is preliminary data.</text>
</comment>
<dbReference type="PANTHER" id="PTHR31385:SF9">
    <property type="entry name" value="DUF220 DOMAIN-CONTAINING PROTEIN"/>
    <property type="match status" value="1"/>
</dbReference>
<organism evidence="2 3">
    <name type="scientific">Brassica carinata</name>
    <name type="common">Ethiopian mustard</name>
    <name type="synonym">Abyssinian cabbage</name>
    <dbReference type="NCBI Taxonomy" id="52824"/>
    <lineage>
        <taxon>Eukaryota</taxon>
        <taxon>Viridiplantae</taxon>
        <taxon>Streptophyta</taxon>
        <taxon>Embryophyta</taxon>
        <taxon>Tracheophyta</taxon>
        <taxon>Spermatophyta</taxon>
        <taxon>Magnoliopsida</taxon>
        <taxon>eudicotyledons</taxon>
        <taxon>Gunneridae</taxon>
        <taxon>Pentapetalae</taxon>
        <taxon>rosids</taxon>
        <taxon>malvids</taxon>
        <taxon>Brassicales</taxon>
        <taxon>Brassicaceae</taxon>
        <taxon>Brassiceae</taxon>
        <taxon>Brassica</taxon>
    </lineage>
</organism>
<evidence type="ECO:0000256" key="1">
    <source>
        <dbReference type="SAM" id="MobiDB-lite"/>
    </source>
</evidence>
<gene>
    <name evidence="2" type="ORF">Bca52824_076678</name>
</gene>
<feature type="compositionally biased region" description="Basic and acidic residues" evidence="1">
    <location>
        <begin position="199"/>
        <end position="227"/>
    </location>
</feature>
<feature type="region of interest" description="Disordered" evidence="1">
    <location>
        <begin position="193"/>
        <end position="227"/>
    </location>
</feature>
<sequence length="338" mass="39382">MGVFPGFGSWISKNSQQPLKAEAKGSENVESKSVSEKDTKNNAPAKKKKKKEYYDEKEKIRQEKLWHEEEEKHPWQNPPPKVKVTTKKGVYHMNLEITLGAPPELIYLWLIHPHGSSFLDEKKWRDLMITKSKKVLMEDGPREVFKVERSVVYDFFSLTSVRIPLHLIVEENRKDLTKMGVFPGFGSWINQNSQQPLKAESKRSENGESKSASEKDTNNAPAKKKEEVVYYDEKEDTRQGLWHEAEKKHPWHNPPPKIKGRKKSLKHNTILKKKIALVTNKKGLYHMNIELTVGMTPNIVYYVLTESDPFFDRKKWRDLMKNTSRKVLKRMVRGGSSW</sequence>
<reference evidence="2 3" key="1">
    <citation type="submission" date="2020-02" db="EMBL/GenBank/DDBJ databases">
        <authorList>
            <person name="Ma Q."/>
            <person name="Huang Y."/>
            <person name="Song X."/>
            <person name="Pei D."/>
        </authorList>
    </citation>
    <scope>NUCLEOTIDE SEQUENCE [LARGE SCALE GENOMIC DNA]</scope>
    <source>
        <strain evidence="2">Sxm20200214</strain>
        <tissue evidence="2">Leaf</tissue>
    </source>
</reference>
<dbReference type="AlphaFoldDB" id="A0A8X7TXJ2"/>
<evidence type="ECO:0000313" key="3">
    <source>
        <dbReference type="Proteomes" id="UP000886595"/>
    </source>
</evidence>